<feature type="domain" description="VTT" evidence="2">
    <location>
        <begin position="94"/>
        <end position="177"/>
    </location>
</feature>
<name>A0A453J6A5_AEGTS</name>
<protein>
    <recommendedName>
        <fullName evidence="2">VTT domain-containing protein</fullName>
    </recommendedName>
</protein>
<dbReference type="PANTHER" id="PTHR46431:SF5">
    <property type="entry name" value="EXPRESSED PROTEIN"/>
    <property type="match status" value="1"/>
</dbReference>
<evidence type="ECO:0000256" key="1">
    <source>
        <dbReference type="SAM" id="Phobius"/>
    </source>
</evidence>
<accession>A0A453J6A5</accession>
<organism evidence="3 4">
    <name type="scientific">Aegilops tauschii subsp. strangulata</name>
    <name type="common">Goatgrass</name>
    <dbReference type="NCBI Taxonomy" id="200361"/>
    <lineage>
        <taxon>Eukaryota</taxon>
        <taxon>Viridiplantae</taxon>
        <taxon>Streptophyta</taxon>
        <taxon>Embryophyta</taxon>
        <taxon>Tracheophyta</taxon>
        <taxon>Spermatophyta</taxon>
        <taxon>Magnoliopsida</taxon>
        <taxon>Liliopsida</taxon>
        <taxon>Poales</taxon>
        <taxon>Poaceae</taxon>
        <taxon>BOP clade</taxon>
        <taxon>Pooideae</taxon>
        <taxon>Triticodae</taxon>
        <taxon>Triticeae</taxon>
        <taxon>Triticinae</taxon>
        <taxon>Aegilops</taxon>
    </lineage>
</organism>
<reference evidence="3" key="5">
    <citation type="journal article" date="2021" name="G3 (Bethesda)">
        <title>Aegilops tauschii genome assembly Aet v5.0 features greater sequence contiguity and improved annotation.</title>
        <authorList>
            <person name="Wang L."/>
            <person name="Zhu T."/>
            <person name="Rodriguez J.C."/>
            <person name="Deal K.R."/>
            <person name="Dubcovsky J."/>
            <person name="McGuire P.E."/>
            <person name="Lux T."/>
            <person name="Spannagl M."/>
            <person name="Mayer K.F.X."/>
            <person name="Baldrich P."/>
            <person name="Meyers B.C."/>
            <person name="Huo N."/>
            <person name="Gu Y.Q."/>
            <person name="Zhou H."/>
            <person name="Devos K.M."/>
            <person name="Bennetzen J.L."/>
            <person name="Unver T."/>
            <person name="Budak H."/>
            <person name="Gulick P.J."/>
            <person name="Galiba G."/>
            <person name="Kalapos B."/>
            <person name="Nelson D.R."/>
            <person name="Li P."/>
            <person name="You F.M."/>
            <person name="Luo M.C."/>
            <person name="Dvorak J."/>
        </authorList>
    </citation>
    <scope>NUCLEOTIDE SEQUENCE [LARGE SCALE GENOMIC DNA]</scope>
    <source>
        <strain evidence="3">cv. AL8/78</strain>
    </source>
</reference>
<dbReference type="AlphaFoldDB" id="A0A453J6A5"/>
<dbReference type="Gramene" id="AET4Gv20810800.8">
    <property type="protein sequence ID" value="AET4Gv20810800.8"/>
    <property type="gene ID" value="AET4Gv20810800"/>
</dbReference>
<evidence type="ECO:0000313" key="3">
    <source>
        <dbReference type="EnsemblPlants" id="AET4Gv20810800.8"/>
    </source>
</evidence>
<reference evidence="4" key="1">
    <citation type="journal article" date="2014" name="Science">
        <title>Ancient hybridizations among the ancestral genomes of bread wheat.</title>
        <authorList>
            <consortium name="International Wheat Genome Sequencing Consortium,"/>
            <person name="Marcussen T."/>
            <person name="Sandve S.R."/>
            <person name="Heier L."/>
            <person name="Spannagl M."/>
            <person name="Pfeifer M."/>
            <person name="Jakobsen K.S."/>
            <person name="Wulff B.B."/>
            <person name="Steuernagel B."/>
            <person name="Mayer K.F."/>
            <person name="Olsen O.A."/>
        </authorList>
    </citation>
    <scope>NUCLEOTIDE SEQUENCE [LARGE SCALE GENOMIC DNA]</scope>
    <source>
        <strain evidence="4">cv. AL8/78</strain>
    </source>
</reference>
<dbReference type="InterPro" id="IPR032816">
    <property type="entry name" value="VTT_dom"/>
</dbReference>
<dbReference type="Pfam" id="PF09335">
    <property type="entry name" value="VTT_dom"/>
    <property type="match status" value="1"/>
</dbReference>
<feature type="transmembrane region" description="Helical" evidence="1">
    <location>
        <begin position="197"/>
        <end position="218"/>
    </location>
</feature>
<keyword evidence="1" id="KW-0812">Transmembrane</keyword>
<feature type="transmembrane region" description="Helical" evidence="1">
    <location>
        <begin position="86"/>
        <end position="105"/>
    </location>
</feature>
<proteinExistence type="predicted"/>
<dbReference type="EnsemblPlants" id="AET4Gv20810800.8">
    <property type="protein sequence ID" value="AET4Gv20810800.8"/>
    <property type="gene ID" value="AET4Gv20810800"/>
</dbReference>
<reference evidence="3" key="4">
    <citation type="submission" date="2019-03" db="UniProtKB">
        <authorList>
            <consortium name="EnsemblPlants"/>
        </authorList>
    </citation>
    <scope>IDENTIFICATION</scope>
</reference>
<evidence type="ECO:0000259" key="2">
    <source>
        <dbReference type="Pfam" id="PF09335"/>
    </source>
</evidence>
<sequence length="260" mass="29752">MGSKRLWPSCIGSCPCRIFGSPPTHLSPFWTFYVVSRNDLRLWLGFLDYYGWDYSWHGCIILDRLIVPQTSTCKISQTCIFSLRSYALLFFFLSGLFLFLMQAWLKRWPQQIALIQLAGEGNWFQQFRVVALFRISPFPYTIFNYAVTVTEIKFNPYLCGSIAGMVPEAFIYIYSGRLIRTLADVKYGKYKMTPVELTYNIISFVVAVVLTIAFTVYAKRALSHIKSSDDICAEDQPGVTALKNGHQECSRAHHVALDVV</sequence>
<keyword evidence="1" id="KW-0472">Membrane</keyword>
<reference evidence="3" key="3">
    <citation type="journal article" date="2017" name="Nature">
        <title>Genome sequence of the progenitor of the wheat D genome Aegilops tauschii.</title>
        <authorList>
            <person name="Luo M.C."/>
            <person name="Gu Y.Q."/>
            <person name="Puiu D."/>
            <person name="Wang H."/>
            <person name="Twardziok S.O."/>
            <person name="Deal K.R."/>
            <person name="Huo N."/>
            <person name="Zhu T."/>
            <person name="Wang L."/>
            <person name="Wang Y."/>
            <person name="McGuire P.E."/>
            <person name="Liu S."/>
            <person name="Long H."/>
            <person name="Ramasamy R.K."/>
            <person name="Rodriguez J.C."/>
            <person name="Van S.L."/>
            <person name="Yuan L."/>
            <person name="Wang Z."/>
            <person name="Xia Z."/>
            <person name="Xiao L."/>
            <person name="Anderson O.D."/>
            <person name="Ouyang S."/>
            <person name="Liang Y."/>
            <person name="Zimin A.V."/>
            <person name="Pertea G."/>
            <person name="Qi P."/>
            <person name="Bennetzen J.L."/>
            <person name="Dai X."/>
            <person name="Dawson M.W."/>
            <person name="Muller H.G."/>
            <person name="Kugler K."/>
            <person name="Rivarola-Duarte L."/>
            <person name="Spannagl M."/>
            <person name="Mayer K.F.X."/>
            <person name="Lu F.H."/>
            <person name="Bevan M.W."/>
            <person name="Leroy P."/>
            <person name="Li P."/>
            <person name="You F.M."/>
            <person name="Sun Q."/>
            <person name="Liu Z."/>
            <person name="Lyons E."/>
            <person name="Wicker T."/>
            <person name="Salzberg S.L."/>
            <person name="Devos K.M."/>
            <person name="Dvorak J."/>
        </authorList>
    </citation>
    <scope>NUCLEOTIDE SEQUENCE [LARGE SCALE GENOMIC DNA]</scope>
    <source>
        <strain evidence="3">cv. AL8/78</strain>
    </source>
</reference>
<reference evidence="4" key="2">
    <citation type="journal article" date="2017" name="Nat. Plants">
        <title>The Aegilops tauschii genome reveals multiple impacts of transposons.</title>
        <authorList>
            <person name="Zhao G."/>
            <person name="Zou C."/>
            <person name="Li K."/>
            <person name="Wang K."/>
            <person name="Li T."/>
            <person name="Gao L."/>
            <person name="Zhang X."/>
            <person name="Wang H."/>
            <person name="Yang Z."/>
            <person name="Liu X."/>
            <person name="Jiang W."/>
            <person name="Mao L."/>
            <person name="Kong X."/>
            <person name="Jiao Y."/>
            <person name="Jia J."/>
        </authorList>
    </citation>
    <scope>NUCLEOTIDE SEQUENCE [LARGE SCALE GENOMIC DNA]</scope>
    <source>
        <strain evidence="4">cv. AL8/78</strain>
    </source>
</reference>
<keyword evidence="4" id="KW-1185">Reference proteome</keyword>
<dbReference type="Proteomes" id="UP000015105">
    <property type="component" value="Chromosome 4D"/>
</dbReference>
<keyword evidence="1" id="KW-1133">Transmembrane helix</keyword>
<evidence type="ECO:0000313" key="4">
    <source>
        <dbReference type="Proteomes" id="UP000015105"/>
    </source>
</evidence>
<dbReference type="PANTHER" id="PTHR46431">
    <property type="entry name" value="EXPRESSED PROTEIN"/>
    <property type="match status" value="1"/>
</dbReference>